<dbReference type="PROSITE" id="PS50234">
    <property type="entry name" value="VWFA"/>
    <property type="match status" value="1"/>
</dbReference>
<feature type="transmembrane region" description="Helical" evidence="5">
    <location>
        <begin position="55"/>
        <end position="76"/>
    </location>
</feature>
<dbReference type="Gene3D" id="3.40.50.410">
    <property type="entry name" value="von Willebrand factor, type A domain"/>
    <property type="match status" value="1"/>
</dbReference>
<dbReference type="KEGG" id="bbz:BbuZS7_0173"/>
<evidence type="ECO:0000256" key="5">
    <source>
        <dbReference type="SAM" id="Phobius"/>
    </source>
</evidence>
<evidence type="ECO:0000256" key="1">
    <source>
        <dbReference type="ARBA" id="ARBA00022475"/>
    </source>
</evidence>
<dbReference type="CDD" id="cd01467">
    <property type="entry name" value="vWA_BatA_type"/>
    <property type="match status" value="1"/>
</dbReference>
<accession>A0A0H3C3T0</accession>
<dbReference type="Proteomes" id="UP000006901">
    <property type="component" value="Chromosome"/>
</dbReference>
<dbReference type="InterPro" id="IPR050768">
    <property type="entry name" value="UPF0353/GerABKA_families"/>
</dbReference>
<keyword evidence="2 5" id="KW-0812">Transmembrane</keyword>
<evidence type="ECO:0000313" key="8">
    <source>
        <dbReference type="Proteomes" id="UP000006901"/>
    </source>
</evidence>
<dbReference type="InterPro" id="IPR033881">
    <property type="entry name" value="vWA_BatA_type"/>
</dbReference>
<dbReference type="SMART" id="SM00327">
    <property type="entry name" value="VWA"/>
    <property type="match status" value="1"/>
</dbReference>
<dbReference type="EMBL" id="CP001205">
    <property type="protein sequence ID" value="ACK74561.1"/>
    <property type="molecule type" value="Genomic_DNA"/>
</dbReference>
<dbReference type="InterPro" id="IPR002035">
    <property type="entry name" value="VWF_A"/>
</dbReference>
<sequence>MLTFNEPLYLFLLVIFPLIIYFNHFLKNRGGKIKFPISLYGNFNSLKLKDYRLNLMYFFTYSFLYLAAMVMVFALAGPSVSKKKMIHLSAGADIVIVLDISPSMGAVEFSSKNRLEFSKELIRSFISQRENDNIGLVAFAKDASIVVPITTDREFFNKKLDDIYIMDLGNGSALGLGISIALSHLKHSEALKRSIVVLTDGVVNSDEIYKDQVINLAQGLNVKIYSIGIGSSEEFSVEFKLRSGKFYQGSFKEVYDPSMLVEISNKTGGLFYSVNDDFSFQFAIQDFSKKENLERKIKIAVDNKDIYKEFLVLAFCLLLVYFIFSKIFLKEIL</sequence>
<name>A0A0H3C3T0_BORBZ</name>
<evidence type="ECO:0000256" key="4">
    <source>
        <dbReference type="ARBA" id="ARBA00023136"/>
    </source>
</evidence>
<dbReference type="AlphaFoldDB" id="A0A0H3C3T0"/>
<dbReference type="RefSeq" id="WP_002657582.1">
    <property type="nucleotide sequence ID" value="NC_011728.1"/>
</dbReference>
<dbReference type="HOGENOM" id="CLU_024570_0_0_12"/>
<feature type="transmembrane region" description="Helical" evidence="5">
    <location>
        <begin position="310"/>
        <end position="329"/>
    </location>
</feature>
<dbReference type="SUPFAM" id="SSF53300">
    <property type="entry name" value="vWA-like"/>
    <property type="match status" value="1"/>
</dbReference>
<feature type="domain" description="VWFA" evidence="6">
    <location>
        <begin position="93"/>
        <end position="297"/>
    </location>
</feature>
<dbReference type="PANTHER" id="PTHR22550">
    <property type="entry name" value="SPORE GERMINATION PROTEIN"/>
    <property type="match status" value="1"/>
</dbReference>
<evidence type="ECO:0000256" key="2">
    <source>
        <dbReference type="ARBA" id="ARBA00022692"/>
    </source>
</evidence>
<evidence type="ECO:0000259" key="6">
    <source>
        <dbReference type="PROSITE" id="PS50234"/>
    </source>
</evidence>
<dbReference type="InterPro" id="IPR036465">
    <property type="entry name" value="vWFA_dom_sf"/>
</dbReference>
<gene>
    <name evidence="7" type="ordered locus">BbuZS7_0173</name>
</gene>
<feature type="transmembrane region" description="Helical" evidence="5">
    <location>
        <begin position="7"/>
        <end position="26"/>
    </location>
</feature>
<evidence type="ECO:0000256" key="3">
    <source>
        <dbReference type="ARBA" id="ARBA00022989"/>
    </source>
</evidence>
<keyword evidence="3 5" id="KW-1133">Transmembrane helix</keyword>
<reference evidence="7 8" key="1">
    <citation type="journal article" date="2011" name="J. Bacteriol.">
        <title>Whole-genome sequences of thirteen isolates of Borrelia burgdorferi.</title>
        <authorList>
            <person name="Schutzer S.E."/>
            <person name="Fraser-Liggett C.M."/>
            <person name="Casjens S.R."/>
            <person name="Qiu W.G."/>
            <person name="Dunn J.J."/>
            <person name="Mongodin E.F."/>
            <person name="Luft B.J."/>
        </authorList>
    </citation>
    <scope>NUCLEOTIDE SEQUENCE [LARGE SCALE GENOMIC DNA]</scope>
    <source>
        <strain evidence="7 8">ZS7</strain>
    </source>
</reference>
<keyword evidence="1" id="KW-1003">Cell membrane</keyword>
<proteinExistence type="predicted"/>
<dbReference type="PANTHER" id="PTHR22550:SF5">
    <property type="entry name" value="LEUCINE ZIPPER PROTEIN 4"/>
    <property type="match status" value="1"/>
</dbReference>
<dbReference type="GeneID" id="56567600"/>
<organism evidence="7 8">
    <name type="scientific">Borreliella burgdorferi (strain ZS7)</name>
    <name type="common">Borrelia burgdorferi</name>
    <dbReference type="NCBI Taxonomy" id="445985"/>
    <lineage>
        <taxon>Bacteria</taxon>
        <taxon>Pseudomonadati</taxon>
        <taxon>Spirochaetota</taxon>
        <taxon>Spirochaetia</taxon>
        <taxon>Spirochaetales</taxon>
        <taxon>Borreliaceae</taxon>
        <taxon>Borreliella</taxon>
    </lineage>
</organism>
<dbReference type="Pfam" id="PF00092">
    <property type="entry name" value="VWA"/>
    <property type="match status" value="1"/>
</dbReference>
<evidence type="ECO:0000313" key="7">
    <source>
        <dbReference type="EMBL" id="ACK74561.1"/>
    </source>
</evidence>
<protein>
    <submittedName>
        <fullName evidence="7">von Willebrand factor type A domain protein</fullName>
    </submittedName>
</protein>
<keyword evidence="4 5" id="KW-0472">Membrane</keyword>